<dbReference type="SUPFAM" id="SSF82866">
    <property type="entry name" value="Multidrug efflux transporter AcrB transmembrane domain"/>
    <property type="match status" value="2"/>
</dbReference>
<proteinExistence type="predicted"/>
<feature type="transmembrane region" description="Helical" evidence="1">
    <location>
        <begin position="887"/>
        <end position="906"/>
    </location>
</feature>
<keyword evidence="1" id="KW-0472">Membrane</keyword>
<dbReference type="PANTHER" id="PTHR32063">
    <property type="match status" value="1"/>
</dbReference>
<feature type="transmembrane region" description="Helical" evidence="1">
    <location>
        <begin position="913"/>
        <end position="933"/>
    </location>
</feature>
<feature type="transmembrane region" description="Helical" evidence="1">
    <location>
        <begin position="1016"/>
        <end position="1041"/>
    </location>
</feature>
<dbReference type="Gene3D" id="1.20.1640.10">
    <property type="entry name" value="Multidrug efflux transporter AcrB transmembrane domain"/>
    <property type="match status" value="2"/>
</dbReference>
<dbReference type="Pfam" id="PF00873">
    <property type="entry name" value="ACR_tran"/>
    <property type="match status" value="1"/>
</dbReference>
<evidence type="ECO:0000313" key="2">
    <source>
        <dbReference type="EMBL" id="MFC3087347.1"/>
    </source>
</evidence>
<dbReference type="InterPro" id="IPR027463">
    <property type="entry name" value="AcrB_DN_DC_subdom"/>
</dbReference>
<feature type="transmembrane region" description="Helical" evidence="1">
    <location>
        <begin position="429"/>
        <end position="449"/>
    </location>
</feature>
<name>A0ABV7DWA5_9RHOB</name>
<reference evidence="3" key="1">
    <citation type="journal article" date="2019" name="Int. J. Syst. Evol. Microbiol.">
        <title>The Global Catalogue of Microorganisms (GCM) 10K type strain sequencing project: providing services to taxonomists for standard genome sequencing and annotation.</title>
        <authorList>
            <consortium name="The Broad Institute Genomics Platform"/>
            <consortium name="The Broad Institute Genome Sequencing Center for Infectious Disease"/>
            <person name="Wu L."/>
            <person name="Ma J."/>
        </authorList>
    </citation>
    <scope>NUCLEOTIDE SEQUENCE [LARGE SCALE GENOMIC DNA]</scope>
    <source>
        <strain evidence="3">KCTC 62102</strain>
    </source>
</reference>
<feature type="transmembrane region" description="Helical" evidence="1">
    <location>
        <begin position="939"/>
        <end position="964"/>
    </location>
</feature>
<keyword evidence="1" id="KW-1133">Transmembrane helix</keyword>
<accession>A0ABV7DWA5</accession>
<dbReference type="Proteomes" id="UP001595445">
    <property type="component" value="Unassembled WGS sequence"/>
</dbReference>
<dbReference type="Gene3D" id="3.30.70.1430">
    <property type="entry name" value="Multidrug efflux transporter AcrB pore domain"/>
    <property type="match status" value="2"/>
</dbReference>
<dbReference type="Gene3D" id="3.30.70.1320">
    <property type="entry name" value="Multidrug efflux transporter AcrB pore domain like"/>
    <property type="match status" value="1"/>
</dbReference>
<dbReference type="SUPFAM" id="SSF82693">
    <property type="entry name" value="Multidrug efflux transporter AcrB pore domain, PN1, PN2, PC1 and PC2 subdomains"/>
    <property type="match status" value="3"/>
</dbReference>
<dbReference type="Gene3D" id="3.30.2090.10">
    <property type="entry name" value="Multidrug efflux transporter AcrB TolC docking domain, DN and DC subdomains"/>
    <property type="match status" value="2"/>
</dbReference>
<evidence type="ECO:0000313" key="3">
    <source>
        <dbReference type="Proteomes" id="UP001595445"/>
    </source>
</evidence>
<dbReference type="PANTHER" id="PTHR32063:SF77">
    <property type="entry name" value="ACR FAMILY TRANSPORT PROTEIN"/>
    <property type="match status" value="1"/>
</dbReference>
<dbReference type="PRINTS" id="PR00702">
    <property type="entry name" value="ACRIFLAVINRP"/>
</dbReference>
<dbReference type="InterPro" id="IPR001036">
    <property type="entry name" value="Acrflvin-R"/>
</dbReference>
<dbReference type="EMBL" id="JBHRSM010000025">
    <property type="protein sequence ID" value="MFC3087347.1"/>
    <property type="molecule type" value="Genomic_DNA"/>
</dbReference>
<dbReference type="SUPFAM" id="SSF82714">
    <property type="entry name" value="Multidrug efflux transporter AcrB TolC docking domain, DN and DC subdomains"/>
    <property type="match status" value="2"/>
</dbReference>
<feature type="transmembrane region" description="Helical" evidence="1">
    <location>
        <begin position="331"/>
        <end position="351"/>
    </location>
</feature>
<dbReference type="RefSeq" id="WP_197641710.1">
    <property type="nucleotide sequence ID" value="NZ_JAEACP010000001.1"/>
</dbReference>
<keyword evidence="1" id="KW-0812">Transmembrane</keyword>
<feature type="transmembrane region" description="Helical" evidence="1">
    <location>
        <begin position="387"/>
        <end position="409"/>
    </location>
</feature>
<evidence type="ECO:0000256" key="1">
    <source>
        <dbReference type="SAM" id="Phobius"/>
    </source>
</evidence>
<protein>
    <submittedName>
        <fullName evidence="2">Efflux RND transporter permease subunit</fullName>
    </submittedName>
</protein>
<keyword evidence="3" id="KW-1185">Reference proteome</keyword>
<feature type="transmembrane region" description="Helical" evidence="1">
    <location>
        <begin position="358"/>
        <end position="375"/>
    </location>
</feature>
<comment type="caution">
    <text evidence="2">The sequence shown here is derived from an EMBL/GenBank/DDBJ whole genome shotgun (WGS) entry which is preliminary data.</text>
</comment>
<gene>
    <name evidence="2" type="ORF">ACFOD6_14940</name>
</gene>
<organism evidence="2 3">
    <name type="scientific">Tabrizicola soli</name>
    <dbReference type="NCBI Taxonomy" id="2185115"/>
    <lineage>
        <taxon>Bacteria</taxon>
        <taxon>Pseudomonadati</taxon>
        <taxon>Pseudomonadota</taxon>
        <taxon>Alphaproteobacteria</taxon>
        <taxon>Rhodobacterales</taxon>
        <taxon>Paracoccaceae</taxon>
        <taxon>Tabrizicola</taxon>
    </lineage>
</organism>
<feature type="transmembrane region" description="Helical" evidence="1">
    <location>
        <begin position="527"/>
        <end position="552"/>
    </location>
</feature>
<feature type="transmembrane region" description="Helical" evidence="1">
    <location>
        <begin position="461"/>
        <end position="479"/>
    </location>
</feature>
<sequence>MNFSAWSIRNPVAPLLAFFLLLVLGWQSFNSLPITRFPNIDVPLVAVAVAQSGAAPAEMETQITKEIEDAVAGLTGAKRVTSNVTDGLSTTVIEFRMEVPTDKAVQDVKDAVDQIRGDLPGGIEAPIVSRIDVEGQAIMTFAVAAPNRTMEELSWFVDDTVTRALQGKPGIGRVTRVGGADREIRVELDPVRLDSHGVTAQAVSAQIAATNTNLGAGKVNLGEGEQVIRTLGDQGTVESLAAMTIALPSGRFVRLTDLGQVVDSYEELKSFARIDGETSVAFLVFRSKGASEVSVAETTNAVVDALRAENPDVAITMVDDSVFYTYGNYEAAIHTLLEGALLAVLVVLAFLRNWRATLIAAVALPLSAVPTFWVMQQLGFSLNLVSFLALTLATGILVDDAIVEIENIARHIRMGKTPFRAAIEAADEIGLAVIATTFTIVAVFVPVSFMPGIPGQYFRQFGLTVAIAVLFSLLVARLITPMMAAYFMRAKDAVGHDEGHGDGLIMRGYLRVVRATTKVRRSARRRWLALPTYYLTLVVAIGVVILSVLAMLQVPGSLFPPEDESRIVVSVELPPGATLEDTVATTDRMREAVRGIKGVQSVLVIGGSTPLGDRDIRRATFTIILDRLDNGLARKLSDLGQNLPLVGHLLPEAPVQGRIRPQSEIETEVFAALRKVPDLRAYKAAAMGGGARPFSYDILSADEGDLDAAIRKIDAALRDEPMFLNASTEAALPRPEIQITPRPEEAARLGVTVSQIATLVRVATIGDVSAALGKLSIDNRQVPIRVQLDAVSRDDLARIAALKVTTAAGPVPLSSVARIEVAEGPSVVKRLNRLRVATLGADIAPGFVLDQATARFQEILPGLDLPPSVQVTPSGDAEVQAELLGSFQNAMILGVLLMMFVLILLFHSVLQPVTIIFSLLLSVGGVAAALIITQNPLSMPVLIGILMLMGIVAKNAILLIDFAIEMRTRGFTRIEAVIEAGHKRARPIVMTSIAMSAGMLPSALGVGEGGAFRAPMATAVIGGIIVSTVLSLVVVPSMYLVMDDLSRALSWVLRRFIGRKEAEPESPEAHVLAERIEAGRAEIARMEKRLAGLEAGLALRAGSHAAE</sequence>
<dbReference type="Gene3D" id="3.30.70.1440">
    <property type="entry name" value="Multidrug efflux transporter AcrB pore domain"/>
    <property type="match status" value="1"/>
</dbReference>
<feature type="transmembrane region" description="Helical" evidence="1">
    <location>
        <begin position="985"/>
        <end position="1004"/>
    </location>
</feature>